<sequence length="165" mass="17451">MQGKSKGAGAKGTTRANGQRQNALGRPRGAQPHSGVPRTYLVPIRKRVATPAAVLASLGVYGNANARGAGHAEQENEHYDADSDATTTVVTFVRLTKAQMARGRRRAWEERCARRRARSQQPVPASQACGQCNATVYGAVDMCPSCGAALVHIVAAVAADQDVDR</sequence>
<feature type="compositionally biased region" description="Low complexity" evidence="1">
    <location>
        <begin position="1"/>
        <end position="18"/>
    </location>
</feature>
<feature type="region of interest" description="Disordered" evidence="1">
    <location>
        <begin position="1"/>
        <end position="36"/>
    </location>
</feature>
<dbReference type="Proteomes" id="UP000249758">
    <property type="component" value="Segment"/>
</dbReference>
<evidence type="ECO:0000313" key="2">
    <source>
        <dbReference type="EMBL" id="AVK77020.1"/>
    </source>
</evidence>
<dbReference type="EMBL" id="MG011691">
    <property type="protein sequence ID" value="AVK77020.1"/>
    <property type="molecule type" value="Genomic_DNA"/>
</dbReference>
<accession>A0A2U7UFE5</accession>
<gene>
    <name evidence="2" type="ORF">pmac_cds_332</name>
</gene>
<proteinExistence type="predicted"/>
<dbReference type="RefSeq" id="YP_009481016.1">
    <property type="nucleotide sequence ID" value="NC_037665.1"/>
</dbReference>
<evidence type="ECO:0000256" key="1">
    <source>
        <dbReference type="SAM" id="MobiDB-lite"/>
    </source>
</evidence>
<name>A0A2U7UFE5_9VIRU</name>
<protein>
    <submittedName>
        <fullName evidence="2">Uncharacterized protein</fullName>
    </submittedName>
</protein>
<dbReference type="KEGG" id="vg:36841475"/>
<dbReference type="GeneID" id="36841475"/>
<reference evidence="2" key="1">
    <citation type="journal article" date="2018" name="Nat. Commun.">
        <title>Diversity and evolution of the emerging Pandoraviridae family.</title>
        <authorList>
            <person name="Legendre M."/>
            <person name="Fabre E."/>
            <person name="Poirot O."/>
            <person name="Jeudy S."/>
            <person name="Lartigue A."/>
            <person name="Alempic J.M."/>
            <person name="Beucher L."/>
            <person name="Philippe N."/>
            <person name="Bertaux L."/>
            <person name="Christo-Foroux E."/>
            <person name="Labadie K."/>
            <person name="Coute Y."/>
            <person name="Abergel C."/>
            <person name="Claverie J.M."/>
        </authorList>
    </citation>
    <scope>NUCLEOTIDE SEQUENCE [LARGE SCALE GENOMIC DNA]</scope>
    <source>
        <strain evidence="2">Macleodensis</strain>
    </source>
</reference>
<organism evidence="2">
    <name type="scientific">Pandoravirus macleodensis</name>
    <dbReference type="NCBI Taxonomy" id="2107707"/>
    <lineage>
        <taxon>Viruses</taxon>
        <taxon>Pandoravirus</taxon>
    </lineage>
</organism>